<evidence type="ECO:0000313" key="2">
    <source>
        <dbReference type="Proteomes" id="UP000176511"/>
    </source>
</evidence>
<sequence>MRYMSQKNFINELGNAITVEVSAKEIDGVPGVLIYIEGPTSLTENHITRKEAEVIYEALGTLLHT</sequence>
<gene>
    <name evidence="1" type="ORF">A3C87_01565</name>
</gene>
<reference evidence="1 2" key="1">
    <citation type="journal article" date="2016" name="Nat. Commun.">
        <title>Thousands of microbial genomes shed light on interconnected biogeochemical processes in an aquifer system.</title>
        <authorList>
            <person name="Anantharaman K."/>
            <person name="Brown C.T."/>
            <person name="Hug L.A."/>
            <person name="Sharon I."/>
            <person name="Castelle C.J."/>
            <person name="Probst A.J."/>
            <person name="Thomas B.C."/>
            <person name="Singh A."/>
            <person name="Wilkins M.J."/>
            <person name="Karaoz U."/>
            <person name="Brodie E.L."/>
            <person name="Williams K.H."/>
            <person name="Hubbard S.S."/>
            <person name="Banfield J.F."/>
        </authorList>
    </citation>
    <scope>NUCLEOTIDE SEQUENCE [LARGE SCALE GENOMIC DNA]</scope>
</reference>
<dbReference type="Proteomes" id="UP000176511">
    <property type="component" value="Unassembled WGS sequence"/>
</dbReference>
<dbReference type="STRING" id="1798491.A3C87_01565"/>
<protein>
    <submittedName>
        <fullName evidence="1">Uncharacterized protein</fullName>
    </submittedName>
</protein>
<dbReference type="EMBL" id="MFLE01000023">
    <property type="protein sequence ID" value="OGG61266.1"/>
    <property type="molecule type" value="Genomic_DNA"/>
</dbReference>
<comment type="caution">
    <text evidence="1">The sequence shown here is derived from an EMBL/GenBank/DDBJ whole genome shotgun (WGS) entry which is preliminary data.</text>
</comment>
<proteinExistence type="predicted"/>
<evidence type="ECO:0000313" key="1">
    <source>
        <dbReference type="EMBL" id="OGG61266.1"/>
    </source>
</evidence>
<name>A0A1F6DIQ7_9BACT</name>
<accession>A0A1F6DIQ7</accession>
<dbReference type="AlphaFoldDB" id="A0A1F6DIQ7"/>
<organism evidence="1 2">
    <name type="scientific">Candidatus Kaiserbacteria bacterium RIFCSPHIGHO2_02_FULL_49_34</name>
    <dbReference type="NCBI Taxonomy" id="1798491"/>
    <lineage>
        <taxon>Bacteria</taxon>
        <taxon>Candidatus Kaiseribacteriota</taxon>
    </lineage>
</organism>